<protein>
    <submittedName>
        <fullName evidence="1">Type II secretion system protein M</fullName>
    </submittedName>
</protein>
<organism evidence="1 2">
    <name type="scientific">Delftia lacustris</name>
    <dbReference type="NCBI Taxonomy" id="558537"/>
    <lineage>
        <taxon>Bacteria</taxon>
        <taxon>Pseudomonadati</taxon>
        <taxon>Pseudomonadota</taxon>
        <taxon>Betaproteobacteria</taxon>
        <taxon>Burkholderiales</taxon>
        <taxon>Comamonadaceae</taxon>
        <taxon>Delftia</taxon>
    </lineage>
</organism>
<evidence type="ECO:0000313" key="2">
    <source>
        <dbReference type="Proteomes" id="UP000595064"/>
    </source>
</evidence>
<dbReference type="Proteomes" id="UP000595064">
    <property type="component" value="Chromosome"/>
</dbReference>
<sequence length="191" mass="20667">MKIAIPAPLARQLLLLGALVLLVLVPVSLAGLWIYGRHQAAQEALDTLAPRYARLLGMRDQEDEIRQALVQVAEIKAKHVYPGELDATQTGNGMQQRLRTMLDAAGLSVVSSQVKPVTDDGAYERISVAMTAEGAWSAIQLALVALKDLSPTVWLDDLEISLQGSLLSNDPKAVPKLSAQFTFSILRSKIS</sequence>
<evidence type="ECO:0000313" key="1">
    <source>
        <dbReference type="EMBL" id="QPS78920.1"/>
    </source>
</evidence>
<proteinExistence type="predicted"/>
<dbReference type="KEGG" id="dla:I6G47_18005"/>
<dbReference type="EMBL" id="CP065748">
    <property type="protein sequence ID" value="QPS78920.1"/>
    <property type="molecule type" value="Genomic_DNA"/>
</dbReference>
<reference evidence="1 2" key="1">
    <citation type="submission" date="2020-12" db="EMBL/GenBank/DDBJ databases">
        <title>FDA dAtabase for Regulatory Grade micrObial Sequences (FDA-ARGOS): Supporting development and validation of Infectious Disease Dx tests.</title>
        <authorList>
            <person name="Sproer C."/>
            <person name="Gronow S."/>
            <person name="Severitt S."/>
            <person name="Schroder I."/>
            <person name="Tallon L."/>
            <person name="Sadzewicz L."/>
            <person name="Zhao X."/>
            <person name="Boylan J."/>
            <person name="Ott S."/>
            <person name="Bowen H."/>
            <person name="Vavikolanu K."/>
            <person name="Mehta A."/>
            <person name="Aluvathingal J."/>
            <person name="Nadendla S."/>
            <person name="Lowell S."/>
            <person name="Myers T."/>
            <person name="Yan Y."/>
            <person name="Sichtig H."/>
        </authorList>
    </citation>
    <scope>NUCLEOTIDE SEQUENCE [LARGE SCALE GENOMIC DNA]</scope>
    <source>
        <strain evidence="1 2">FDAARGOS_890</strain>
    </source>
</reference>
<dbReference type="InterPro" id="IPR034756">
    <property type="entry name" value="T2SSM_b"/>
</dbReference>
<dbReference type="NCBIfam" id="NF040576">
    <property type="entry name" value="T2SS_GspM_XpsM"/>
    <property type="match status" value="1"/>
</dbReference>
<gene>
    <name evidence="1" type="ORF">I6G47_18005</name>
</gene>
<dbReference type="RefSeq" id="WP_016451828.1">
    <property type="nucleotide sequence ID" value="NZ_AP025556.1"/>
</dbReference>
<accession>A0A7T2YN55</accession>
<dbReference type="GeneID" id="83661479"/>
<dbReference type="Pfam" id="PF10741">
    <property type="entry name" value="T2SSM_b"/>
    <property type="match status" value="1"/>
</dbReference>
<keyword evidence="2" id="KW-1185">Reference proteome</keyword>
<dbReference type="AlphaFoldDB" id="A0A7T2YN55"/>
<name>A0A7T2YN55_9BURK</name>